<evidence type="ECO:0000256" key="1">
    <source>
        <dbReference type="SAM" id="MobiDB-lite"/>
    </source>
</evidence>
<keyword evidence="3" id="KW-1185">Reference proteome</keyword>
<dbReference type="EMBL" id="JABXBU010000015">
    <property type="protein sequence ID" value="KAF8786382.1"/>
    <property type="molecule type" value="Genomic_DNA"/>
</dbReference>
<protein>
    <submittedName>
        <fullName evidence="2">Uncharacterized protein</fullName>
    </submittedName>
</protein>
<proteinExistence type="predicted"/>
<dbReference type="Proteomes" id="UP000807504">
    <property type="component" value="Unassembled WGS sequence"/>
</dbReference>
<gene>
    <name evidence="2" type="ORF">HNY73_008103</name>
</gene>
<organism evidence="2 3">
    <name type="scientific">Argiope bruennichi</name>
    <name type="common">Wasp spider</name>
    <name type="synonym">Aranea bruennichi</name>
    <dbReference type="NCBI Taxonomy" id="94029"/>
    <lineage>
        <taxon>Eukaryota</taxon>
        <taxon>Metazoa</taxon>
        <taxon>Ecdysozoa</taxon>
        <taxon>Arthropoda</taxon>
        <taxon>Chelicerata</taxon>
        <taxon>Arachnida</taxon>
        <taxon>Araneae</taxon>
        <taxon>Araneomorphae</taxon>
        <taxon>Entelegynae</taxon>
        <taxon>Araneoidea</taxon>
        <taxon>Araneidae</taxon>
        <taxon>Argiope</taxon>
    </lineage>
</organism>
<comment type="caution">
    <text evidence="2">The sequence shown here is derived from an EMBL/GenBank/DDBJ whole genome shotgun (WGS) entry which is preliminary data.</text>
</comment>
<evidence type="ECO:0000313" key="3">
    <source>
        <dbReference type="Proteomes" id="UP000807504"/>
    </source>
</evidence>
<sequence length="131" mass="14157">MVWENNIGIDIATEIVTQHILTAAENSIPKTLGAFKIGATNGGAGKADESLEARECRERCSVGTISGENKDLHRRIKEKAANTADKGIQAPPQIPEPSPEPPQSPPEPPQSPPEPQSHHLTHHKIELQIRG</sequence>
<feature type="region of interest" description="Disordered" evidence="1">
    <location>
        <begin position="78"/>
        <end position="131"/>
    </location>
</feature>
<reference evidence="2" key="1">
    <citation type="journal article" date="2020" name="bioRxiv">
        <title>Chromosome-level reference genome of the European wasp spider Argiope bruennichi: a resource for studies on range expansion and evolutionary adaptation.</title>
        <authorList>
            <person name="Sheffer M.M."/>
            <person name="Hoppe A."/>
            <person name="Krehenwinkel H."/>
            <person name="Uhl G."/>
            <person name="Kuss A.W."/>
            <person name="Jensen L."/>
            <person name="Jensen C."/>
            <person name="Gillespie R.G."/>
            <person name="Hoff K.J."/>
            <person name="Prost S."/>
        </authorList>
    </citation>
    <scope>NUCLEOTIDE SEQUENCE</scope>
</reference>
<dbReference type="AlphaFoldDB" id="A0A8T0F7L5"/>
<name>A0A8T0F7L5_ARGBR</name>
<accession>A0A8T0F7L5</accession>
<evidence type="ECO:0000313" key="2">
    <source>
        <dbReference type="EMBL" id="KAF8786382.1"/>
    </source>
</evidence>
<feature type="compositionally biased region" description="Pro residues" evidence="1">
    <location>
        <begin position="92"/>
        <end position="115"/>
    </location>
</feature>
<reference evidence="2" key="2">
    <citation type="submission" date="2020-06" db="EMBL/GenBank/DDBJ databases">
        <authorList>
            <person name="Sheffer M."/>
        </authorList>
    </citation>
    <scope>NUCLEOTIDE SEQUENCE</scope>
</reference>